<comment type="caution">
    <text evidence="2">The sequence shown here is derived from an EMBL/GenBank/DDBJ whole genome shotgun (WGS) entry which is preliminary data.</text>
</comment>
<gene>
    <name evidence="2" type="ORF">J2Y69_001720</name>
</gene>
<evidence type="ECO:0000313" key="2">
    <source>
        <dbReference type="EMBL" id="MDR6867121.1"/>
    </source>
</evidence>
<dbReference type="InterPro" id="IPR013381">
    <property type="entry name" value="CRISPR-assoc_prot_Cse1"/>
</dbReference>
<dbReference type="NCBIfam" id="TIGR02547">
    <property type="entry name" value="casA_cse1"/>
    <property type="match status" value="1"/>
</dbReference>
<feature type="region of interest" description="Disordered" evidence="1">
    <location>
        <begin position="282"/>
        <end position="302"/>
    </location>
</feature>
<proteinExistence type="predicted"/>
<dbReference type="Pfam" id="PF09481">
    <property type="entry name" value="CRISPR_Cse1"/>
    <property type="match status" value="1"/>
</dbReference>
<dbReference type="CDD" id="cd09729">
    <property type="entry name" value="Cse1_I-E"/>
    <property type="match status" value="1"/>
</dbReference>
<dbReference type="RefSeq" id="WP_310019604.1">
    <property type="nucleotide sequence ID" value="NZ_JAVDUM010000006.1"/>
</dbReference>
<dbReference type="Proteomes" id="UP001259347">
    <property type="component" value="Unassembled WGS sequence"/>
</dbReference>
<sequence>MTPARFDLLQEPWIPVRYVDGSTSEVSVRSAFRDASTIRGIDGELPTQTFALTRLLLAILYRASYDEENDRWHDDWALWWNEGLPTEDIDDYLDEFAERFDLFHPERPFFQVPDLRTGSGETKDTAPLVFDLPSNNRLFTTRSGAESLRLPFAEAARWLVNAQAFDASGIKSGAVGDDRVKGGRGYPIGVSWSGLLGGVLVEGDTLQETLLLNFALPGVDIDAEGRLDLPPWEDDAPDTAAVRHALAPTGPVRLFTWQSRRIRLVTDGERVTGCVLANGDALTPQNQQNHEPMTGWRYSEPQSKKAGVTTYMPREHQPDRAFWRGIGGLLPSRAETQMIRDAKKNPHQRFRAPAVLESAERRIDTLGSGRRVRVRAIGVIYGSNNSVIDEIIDDRITLALTLLSRERPALAAIAESAVSLADQGVRVLRYLAENLARAAGGDGEGPRERAEATAYAHFDGMYREWLAGLDDSTDTEKAIMAWRDDAHRLLRRLGADLVSNASPAAWAGREVQGELLNTPRAEGRFLRALHKTFAIEDPSSEGQDEKPEEGNIA</sequence>
<reference evidence="2 3" key="1">
    <citation type="submission" date="2023-07" db="EMBL/GenBank/DDBJ databases">
        <title>Sorghum-associated microbial communities from plants grown in Nebraska, USA.</title>
        <authorList>
            <person name="Schachtman D."/>
        </authorList>
    </citation>
    <scope>NUCLEOTIDE SEQUENCE [LARGE SCALE GENOMIC DNA]</scope>
    <source>
        <strain evidence="2 3">2980</strain>
    </source>
</reference>
<dbReference type="Gene3D" id="1.10.132.100">
    <property type="match status" value="1"/>
</dbReference>
<keyword evidence="3" id="KW-1185">Reference proteome</keyword>
<evidence type="ECO:0000313" key="3">
    <source>
        <dbReference type="Proteomes" id="UP001259347"/>
    </source>
</evidence>
<organism evidence="2 3">
    <name type="scientific">Microbacterium resistens</name>
    <dbReference type="NCBI Taxonomy" id="156977"/>
    <lineage>
        <taxon>Bacteria</taxon>
        <taxon>Bacillati</taxon>
        <taxon>Actinomycetota</taxon>
        <taxon>Actinomycetes</taxon>
        <taxon>Micrococcales</taxon>
        <taxon>Microbacteriaceae</taxon>
        <taxon>Microbacterium</taxon>
    </lineage>
</organism>
<evidence type="ECO:0000256" key="1">
    <source>
        <dbReference type="SAM" id="MobiDB-lite"/>
    </source>
</evidence>
<accession>A0ABU1SBY4</accession>
<dbReference type="EMBL" id="JAVDUM010000006">
    <property type="protein sequence ID" value="MDR6867121.1"/>
    <property type="molecule type" value="Genomic_DNA"/>
</dbReference>
<protein>
    <submittedName>
        <fullName evidence="2">CRISPR system Cascade subunit CasA</fullName>
    </submittedName>
</protein>
<name>A0ABU1SBY4_9MICO</name>